<dbReference type="InterPro" id="IPR036147">
    <property type="entry name" value="Anti-sigma_E_RseA_N_sf"/>
</dbReference>
<name>A0A081NA85_9GAMM</name>
<evidence type="ECO:0000313" key="2">
    <source>
        <dbReference type="EMBL" id="KEQ15358.1"/>
    </source>
</evidence>
<dbReference type="Gene3D" id="1.10.10.880">
    <property type="entry name" value="Anti sigma-E protein RseA, N-terminal domain"/>
    <property type="match status" value="1"/>
</dbReference>
<dbReference type="PANTHER" id="PTHR38104:SF1">
    <property type="entry name" value="ANTI-SIGMA-E FACTOR RSEA"/>
    <property type="match status" value="1"/>
</dbReference>
<dbReference type="eggNOG" id="COG3073">
    <property type="taxonomic scope" value="Bacteria"/>
</dbReference>
<evidence type="ECO:0000313" key="3">
    <source>
        <dbReference type="Proteomes" id="UP000028006"/>
    </source>
</evidence>
<comment type="caution">
    <text evidence="2">The sequence shown here is derived from an EMBL/GenBank/DDBJ whole genome shotgun (WGS) entry which is preliminary data.</text>
</comment>
<evidence type="ECO:0000259" key="1">
    <source>
        <dbReference type="Pfam" id="PF03872"/>
    </source>
</evidence>
<accession>A0A081NA85</accession>
<sequence>MITCLPGFIRGTVKDNTRGVSMSEKPSHNHARDRLNESLSATLDGQASELEMRRVLEKLGSDDDLRATARRYQLVGDSIRHETSQFLNIDLSAGIRDRVAQEEVTHQKLDQPLIQPTEKKGNVVSLLDNWWSSMGRVAVAASVAFAVIVGLRNFNQVEEVHTVADVSDQATLTQPLQIARNEYGASGIRAGYSSRQHNTITPEQLAQAQNVASRATRERFRAYALQHAEMSAVQGGQGMLPFARLTSFDTQ</sequence>
<dbReference type="InterPro" id="IPR005572">
    <property type="entry name" value="Anti-sigma_E_RseA_N"/>
</dbReference>
<organism evidence="2 3">
    <name type="scientific">Endozoicomonas montiporae</name>
    <dbReference type="NCBI Taxonomy" id="1027273"/>
    <lineage>
        <taxon>Bacteria</taxon>
        <taxon>Pseudomonadati</taxon>
        <taxon>Pseudomonadota</taxon>
        <taxon>Gammaproteobacteria</taxon>
        <taxon>Oceanospirillales</taxon>
        <taxon>Endozoicomonadaceae</taxon>
        <taxon>Endozoicomonas</taxon>
    </lineage>
</organism>
<proteinExistence type="predicted"/>
<reference evidence="2 3" key="1">
    <citation type="submission" date="2014-06" db="EMBL/GenBank/DDBJ databases">
        <title>Whole Genome Sequences of Three Symbiotic Endozoicomonas Bacteria.</title>
        <authorList>
            <person name="Neave M.J."/>
            <person name="Apprill A."/>
            <person name="Voolstra C.R."/>
        </authorList>
    </citation>
    <scope>NUCLEOTIDE SEQUENCE [LARGE SCALE GENOMIC DNA]</scope>
    <source>
        <strain evidence="2 3">LMG 24815</strain>
    </source>
</reference>
<feature type="domain" description="Anti sigma-E protein RseA N-terminal" evidence="1">
    <location>
        <begin position="36"/>
        <end position="118"/>
    </location>
</feature>
<keyword evidence="3" id="KW-1185">Reference proteome</keyword>
<dbReference type="EMBL" id="JOKG01000001">
    <property type="protein sequence ID" value="KEQ15358.1"/>
    <property type="molecule type" value="Genomic_DNA"/>
</dbReference>
<dbReference type="Proteomes" id="UP000028006">
    <property type="component" value="Unassembled WGS sequence"/>
</dbReference>
<dbReference type="GO" id="GO:0016989">
    <property type="term" value="F:sigma factor antagonist activity"/>
    <property type="evidence" value="ECO:0007669"/>
    <property type="project" value="InterPro"/>
</dbReference>
<protein>
    <recommendedName>
        <fullName evidence="1">Anti sigma-E protein RseA N-terminal domain-containing protein</fullName>
    </recommendedName>
</protein>
<dbReference type="Pfam" id="PF03872">
    <property type="entry name" value="RseA_N"/>
    <property type="match status" value="1"/>
</dbReference>
<gene>
    <name evidence="2" type="ORF">GZ77_01525</name>
</gene>
<dbReference type="CDD" id="cd16328">
    <property type="entry name" value="RseA_N"/>
    <property type="match status" value="1"/>
</dbReference>
<dbReference type="InterPro" id="IPR052383">
    <property type="entry name" value="Anti-sigma-E_RseA-like"/>
</dbReference>
<dbReference type="AlphaFoldDB" id="A0A081NA85"/>
<dbReference type="SUPFAM" id="SSF89069">
    <property type="entry name" value="N-terminal, cytoplasmic domain of anti-sigmaE factor RseA"/>
    <property type="match status" value="1"/>
</dbReference>
<dbReference type="PANTHER" id="PTHR38104">
    <property type="match status" value="1"/>
</dbReference>